<feature type="compositionally biased region" description="Basic and acidic residues" evidence="2">
    <location>
        <begin position="1"/>
        <end position="11"/>
    </location>
</feature>
<proteinExistence type="predicted"/>
<dbReference type="Gene3D" id="1.25.40.10">
    <property type="entry name" value="Tetratricopeptide repeat domain"/>
    <property type="match status" value="3"/>
</dbReference>
<evidence type="ECO:0000313" key="5">
    <source>
        <dbReference type="EMBL" id="PFX15117.1"/>
    </source>
</evidence>
<dbReference type="STRING" id="50429.A0A2B4RFJ1"/>
<evidence type="ECO:0000313" key="6">
    <source>
        <dbReference type="Proteomes" id="UP000225706"/>
    </source>
</evidence>
<dbReference type="AlphaFoldDB" id="A0A2B4RFJ1"/>
<dbReference type="Pfam" id="PF13181">
    <property type="entry name" value="TPR_8"/>
    <property type="match status" value="3"/>
</dbReference>
<dbReference type="OrthoDB" id="10040854at2759"/>
<feature type="compositionally biased region" description="Basic and acidic residues" evidence="2">
    <location>
        <begin position="34"/>
        <end position="49"/>
    </location>
</feature>
<accession>A0A2B4RFJ1</accession>
<gene>
    <name evidence="5" type="primary">TTC28</name>
    <name evidence="5" type="ORF">AWC38_SpisGene20684</name>
</gene>
<evidence type="ECO:0000259" key="3">
    <source>
        <dbReference type="Pfam" id="PF12770"/>
    </source>
</evidence>
<comment type="caution">
    <text evidence="5">The sequence shown here is derived from an EMBL/GenBank/DDBJ whole genome shotgun (WGS) entry which is preliminary data.</text>
</comment>
<sequence length="1167" mass="129605">MQRNQPKRECNTRSVLPNNQSADFLNNAMEGNESDDRNSQRHLSETSERQDQILNLLSKARELQVSGEHFKNYEQAAEMLKQALRLAQETSNKDSEAEICGNLAEVLLAMDCFVESLSYGQKCLSLSNEAGRKDLEALANSYVGSAYSKLGDLTIGLEFHKKSLDAISTTDHQKQRWKCLFNLGTTSTELGDYPNATKFLTESLTVATDLGDKAAIAESNGGLGVVYYKKRQYPESIFHNEKHLTLAREVSQKKSQAIALGNLGNVHLSKGDYIKAFALYQEQLKISKEIGNKFIEGRALGALGDVYHCRGETRKAIVNYEAYLRIAESLNSKSAQANAIGKIGRAQHSLGENRKSQKNLETLLELSQEIGDKATEGFAYGFLGNTHRSLGNFEKAIFMQKKFLEISKLIGDKAAEGLANAYLGSIYYSLGDLENALKHHQFNLAINRELENKGGEGRSVEKVGNIHFERGNYNEAIKCYQESLEIARSIRDKPLEGASYANIGNAYLALGMYLQAVDIYEKAVPFAEAAGDQRMVGQMLGNLGNVYNRMGDHEKELECHQRHLSLCEALEEKQGEATAHGNIGMINYRMENLEEAIHHSEKQISISNSIGEIAGEMTGCLNLGKIYLKLDELSKAIEFQKKALCFAEKMKSLDKMGSCHYDLGVSYSKSKEFEMACDHLEKCTQLYAEVRRLLFEKDVYKVSLSDVQASSYRLYTQCLLQQEKHEEALLVTERARSAALADMMVVKYGLHDPKDGQREALNEGSLREVVSRLGGQIIYYALSGAGKENVVLWNSQGNSAPQFVGEANNWKSLLDEALSEMKVNEHPANCEDRSLPSRENTRLLEDRENEEEEEKLKGDLLCCPPSKRITPKDRSSALEKLHDVLFSCTSPDQATSDLIIVPDAELHRIPWAALRNENNESLGAQHRIRVLPSLTIMKAIFKCPPDFHDQKGAVIVGDPDVGTVLFKAKKKEESIAGLAHANEEAQEIARLFGVEPLLGEEATKARFLENLDTAALVHIAAHGNSVTGEIAFAPPPEKRKPVLDEEDVILTMAEVQNAKVRAKLVVLSCCHSATGNIRAEGVIGIARAFLGAGARSVLATLWAVNDEATLEFMRKFYQHLKVGKKASEAVRQATTALRLSQDFQSPSHWAPFVLIGDDVTFENLEQM</sequence>
<dbReference type="SMART" id="SM00028">
    <property type="entry name" value="TPR"/>
    <property type="match status" value="15"/>
</dbReference>
<feature type="domain" description="Anaphase-promoting complex subunit 5" evidence="4">
    <location>
        <begin position="163"/>
        <end position="216"/>
    </location>
</feature>
<feature type="domain" description="Anaphase-promoting complex subunit 5" evidence="4">
    <location>
        <begin position="68"/>
        <end position="93"/>
    </location>
</feature>
<feature type="repeat" description="TPR" evidence="1">
    <location>
        <begin position="497"/>
        <end position="530"/>
    </location>
</feature>
<feature type="repeat" description="TPR" evidence="1">
    <location>
        <begin position="257"/>
        <end position="290"/>
    </location>
</feature>
<dbReference type="SUPFAM" id="SSF48452">
    <property type="entry name" value="TPR-like"/>
    <property type="match status" value="5"/>
</dbReference>
<dbReference type="PANTHER" id="PTHR10098:SF108">
    <property type="entry name" value="TETRATRICOPEPTIDE REPEAT PROTEIN 28"/>
    <property type="match status" value="1"/>
</dbReference>
<evidence type="ECO:0000259" key="4">
    <source>
        <dbReference type="Pfam" id="PF12862"/>
    </source>
</evidence>
<dbReference type="Pfam" id="PF13424">
    <property type="entry name" value="TPR_12"/>
    <property type="match status" value="3"/>
</dbReference>
<dbReference type="PROSITE" id="PS50005">
    <property type="entry name" value="TPR"/>
    <property type="match status" value="3"/>
</dbReference>
<dbReference type="Pfam" id="PF12862">
    <property type="entry name" value="ANAPC5"/>
    <property type="match status" value="2"/>
</dbReference>
<feature type="domain" description="CHAT" evidence="3">
    <location>
        <begin position="877"/>
        <end position="1157"/>
    </location>
</feature>
<dbReference type="EMBL" id="LSMT01000684">
    <property type="protein sequence ID" value="PFX15117.1"/>
    <property type="molecule type" value="Genomic_DNA"/>
</dbReference>
<evidence type="ECO:0000256" key="2">
    <source>
        <dbReference type="SAM" id="MobiDB-lite"/>
    </source>
</evidence>
<dbReference type="PANTHER" id="PTHR10098">
    <property type="entry name" value="RAPSYN-RELATED"/>
    <property type="match status" value="1"/>
</dbReference>
<dbReference type="InterPro" id="IPR011990">
    <property type="entry name" value="TPR-like_helical_dom_sf"/>
</dbReference>
<keyword evidence="1" id="KW-0802">TPR repeat</keyword>
<protein>
    <submittedName>
        <fullName evidence="5">Tetratricopeptide repeat protein 28</fullName>
    </submittedName>
</protein>
<dbReference type="InterPro" id="IPR026000">
    <property type="entry name" value="Apc5_dom"/>
</dbReference>
<feature type="compositionally biased region" description="Polar residues" evidence="2">
    <location>
        <begin position="12"/>
        <end position="24"/>
    </location>
</feature>
<feature type="repeat" description="TPR" evidence="1">
    <location>
        <begin position="457"/>
        <end position="490"/>
    </location>
</feature>
<dbReference type="Pfam" id="PF12770">
    <property type="entry name" value="CHAT"/>
    <property type="match status" value="1"/>
</dbReference>
<evidence type="ECO:0000256" key="1">
    <source>
        <dbReference type="PROSITE-ProRule" id="PRU00339"/>
    </source>
</evidence>
<dbReference type="InterPro" id="IPR024983">
    <property type="entry name" value="CHAT_dom"/>
</dbReference>
<feature type="region of interest" description="Disordered" evidence="2">
    <location>
        <begin position="1"/>
        <end position="49"/>
    </location>
</feature>
<dbReference type="Proteomes" id="UP000225706">
    <property type="component" value="Unassembled WGS sequence"/>
</dbReference>
<dbReference type="InterPro" id="IPR019734">
    <property type="entry name" value="TPR_rpt"/>
</dbReference>
<reference evidence="6" key="1">
    <citation type="journal article" date="2017" name="bioRxiv">
        <title>Comparative analysis of the genomes of Stylophora pistillata and Acropora digitifera provides evidence for extensive differences between species of corals.</title>
        <authorList>
            <person name="Voolstra C.R."/>
            <person name="Li Y."/>
            <person name="Liew Y.J."/>
            <person name="Baumgarten S."/>
            <person name="Zoccola D."/>
            <person name="Flot J.-F."/>
            <person name="Tambutte S."/>
            <person name="Allemand D."/>
            <person name="Aranda M."/>
        </authorList>
    </citation>
    <scope>NUCLEOTIDE SEQUENCE [LARGE SCALE GENOMIC DNA]</scope>
</reference>
<name>A0A2B4RFJ1_STYPI</name>
<feature type="region of interest" description="Disordered" evidence="2">
    <location>
        <begin position="825"/>
        <end position="856"/>
    </location>
</feature>
<feature type="compositionally biased region" description="Basic and acidic residues" evidence="2">
    <location>
        <begin position="825"/>
        <end position="846"/>
    </location>
</feature>
<keyword evidence="6" id="KW-1185">Reference proteome</keyword>
<organism evidence="5 6">
    <name type="scientific">Stylophora pistillata</name>
    <name type="common">Smooth cauliflower coral</name>
    <dbReference type="NCBI Taxonomy" id="50429"/>
    <lineage>
        <taxon>Eukaryota</taxon>
        <taxon>Metazoa</taxon>
        <taxon>Cnidaria</taxon>
        <taxon>Anthozoa</taxon>
        <taxon>Hexacorallia</taxon>
        <taxon>Scleractinia</taxon>
        <taxon>Astrocoeniina</taxon>
        <taxon>Pocilloporidae</taxon>
        <taxon>Stylophora</taxon>
    </lineage>
</organism>